<reference evidence="3" key="1">
    <citation type="journal article" date="2019" name="Int. J. Syst. Evol. Microbiol.">
        <title>The Global Catalogue of Microorganisms (GCM) 10K type strain sequencing project: providing services to taxonomists for standard genome sequencing and annotation.</title>
        <authorList>
            <consortium name="The Broad Institute Genomics Platform"/>
            <consortium name="The Broad Institute Genome Sequencing Center for Infectious Disease"/>
            <person name="Wu L."/>
            <person name="Ma J."/>
        </authorList>
    </citation>
    <scope>NUCLEOTIDE SEQUENCE [LARGE SCALE GENOMIC DNA]</scope>
    <source>
        <strain evidence="3">KCTC 19466</strain>
    </source>
</reference>
<dbReference type="Proteomes" id="UP000642819">
    <property type="component" value="Unassembled WGS sequence"/>
</dbReference>
<proteinExistence type="predicted"/>
<name>A0ABQ3GJ51_9MICC</name>
<dbReference type="PANTHER" id="PTHR43649:SF11">
    <property type="entry name" value="ABC TRANSPORTER SUBSTRATE-BINDING PROTEIN YESO-RELATED"/>
    <property type="match status" value="1"/>
</dbReference>
<keyword evidence="3" id="KW-1185">Reference proteome</keyword>
<dbReference type="InterPro" id="IPR006059">
    <property type="entry name" value="SBP"/>
</dbReference>
<evidence type="ECO:0000313" key="3">
    <source>
        <dbReference type="Proteomes" id="UP000642819"/>
    </source>
</evidence>
<accession>A0ABQ3GJ51</accession>
<gene>
    <name evidence="2" type="ORF">GCM10008096_17430</name>
</gene>
<dbReference type="PANTHER" id="PTHR43649">
    <property type="entry name" value="ARABINOSE-BINDING PROTEIN-RELATED"/>
    <property type="match status" value="1"/>
</dbReference>
<keyword evidence="1" id="KW-0732">Signal</keyword>
<dbReference type="EMBL" id="BMXK01000006">
    <property type="protein sequence ID" value="GHD06927.1"/>
    <property type="molecule type" value="Genomic_DNA"/>
</dbReference>
<dbReference type="SUPFAM" id="SSF53850">
    <property type="entry name" value="Periplasmic binding protein-like II"/>
    <property type="match status" value="1"/>
</dbReference>
<dbReference type="Gene3D" id="3.40.190.10">
    <property type="entry name" value="Periplasmic binding protein-like II"/>
    <property type="match status" value="2"/>
</dbReference>
<feature type="signal peptide" evidence="1">
    <location>
        <begin position="1"/>
        <end position="30"/>
    </location>
</feature>
<evidence type="ECO:0000256" key="1">
    <source>
        <dbReference type="SAM" id="SignalP"/>
    </source>
</evidence>
<organism evidence="2 3">
    <name type="scientific">Zhihengliuella salsuginis</name>
    <dbReference type="NCBI Taxonomy" id="578222"/>
    <lineage>
        <taxon>Bacteria</taxon>
        <taxon>Bacillati</taxon>
        <taxon>Actinomycetota</taxon>
        <taxon>Actinomycetes</taxon>
        <taxon>Micrococcales</taxon>
        <taxon>Micrococcaceae</taxon>
        <taxon>Zhihengliuella</taxon>
    </lineage>
</organism>
<sequence length="437" mass="46886">MHNVKGQRRTMGRRLAKAAAIAAASTLALTACGGGGEADAAGGGDGPVELRFSWWGSDARHQTTLEIIDAFEEAHPDIDIQPEYGDWGGYWDKLATQVASSDAPDIIQMDDKYLREYGDRGALLDLEGVDVSQFDEGTIENGTTEDGLLGITTGINAMVLMANPDIFAEAGVELPDDETWTWEDYADITREITENVDGKYGAAGPNEPSGLQIWARQADKHLISPEGGLGVEVSDVEDYFQHHLDLLENGSYPAASILAEDQSPGPDQSLSGSGLAAMGAWWTNQLTALSGSAGADLVPLRMPSQTGSSSDAGLWYKSSMLMSGYSQTDHPEEVKTFIDFFVNSQEAGELNLTDRGLPSNADVRENVVAQLEGQDAVSAEFIADIEDELGASEPIPAMGFSELQDIIYRFELEVFFKRLTPAEAAEAAYAEMEGALG</sequence>
<protein>
    <submittedName>
        <fullName evidence="2">Sugar ABC transporter substrate-binding protein</fullName>
    </submittedName>
</protein>
<comment type="caution">
    <text evidence="2">The sequence shown here is derived from an EMBL/GenBank/DDBJ whole genome shotgun (WGS) entry which is preliminary data.</text>
</comment>
<feature type="chain" id="PRO_5045632680" evidence="1">
    <location>
        <begin position="31"/>
        <end position="437"/>
    </location>
</feature>
<dbReference type="RefSeq" id="WP_229791037.1">
    <property type="nucleotide sequence ID" value="NZ_BMXK01000006.1"/>
</dbReference>
<dbReference type="InterPro" id="IPR050490">
    <property type="entry name" value="Bact_solute-bd_prot1"/>
</dbReference>
<evidence type="ECO:0000313" key="2">
    <source>
        <dbReference type="EMBL" id="GHD06927.1"/>
    </source>
</evidence>
<dbReference type="PROSITE" id="PS51257">
    <property type="entry name" value="PROKAR_LIPOPROTEIN"/>
    <property type="match status" value="1"/>
</dbReference>
<dbReference type="Pfam" id="PF13416">
    <property type="entry name" value="SBP_bac_8"/>
    <property type="match status" value="1"/>
</dbReference>